<evidence type="ECO:0000313" key="2">
    <source>
        <dbReference type="Proteomes" id="UP000601361"/>
    </source>
</evidence>
<keyword evidence="2" id="KW-1185">Reference proteome</keyword>
<dbReference type="RefSeq" id="WP_188559772.1">
    <property type="nucleotide sequence ID" value="NZ_BMGS01000016.1"/>
</dbReference>
<reference evidence="2" key="1">
    <citation type="journal article" date="2019" name="Int. J. Syst. Evol. Microbiol.">
        <title>The Global Catalogue of Microorganisms (GCM) 10K type strain sequencing project: providing services to taxonomists for standard genome sequencing and annotation.</title>
        <authorList>
            <consortium name="The Broad Institute Genomics Platform"/>
            <consortium name="The Broad Institute Genome Sequencing Center for Infectious Disease"/>
            <person name="Wu L."/>
            <person name="Ma J."/>
        </authorList>
    </citation>
    <scope>NUCLEOTIDE SEQUENCE [LARGE SCALE GENOMIC DNA]</scope>
    <source>
        <strain evidence="2">CGMCC 1.12990</strain>
    </source>
</reference>
<organism evidence="1 2">
    <name type="scientific">Hymenobacter glacieicola</name>
    <dbReference type="NCBI Taxonomy" id="1562124"/>
    <lineage>
        <taxon>Bacteria</taxon>
        <taxon>Pseudomonadati</taxon>
        <taxon>Bacteroidota</taxon>
        <taxon>Cytophagia</taxon>
        <taxon>Cytophagales</taxon>
        <taxon>Hymenobacteraceae</taxon>
        <taxon>Hymenobacter</taxon>
    </lineage>
</organism>
<dbReference type="Proteomes" id="UP000601361">
    <property type="component" value="Unassembled WGS sequence"/>
</dbReference>
<gene>
    <name evidence="1" type="ORF">GCM10011378_41460</name>
</gene>
<comment type="caution">
    <text evidence="1">The sequence shown here is derived from an EMBL/GenBank/DDBJ whole genome shotgun (WGS) entry which is preliminary data.</text>
</comment>
<evidence type="ECO:0000313" key="1">
    <source>
        <dbReference type="EMBL" id="GGG61160.1"/>
    </source>
</evidence>
<sequence length="229" mass="26131">MPAKDPQYIHAFGKYDPTKLKANETILDRWPELAVNDVFVTYGQGDNDKYLRYCLYLGQGSGLHRSVTDWGDRKREALRLAGIAPGDPRAEKILTLTDDGVSEMRWQWMRVTSNRKFRAYVAGCEAFEQTCEKVEAAIPEAGAGADEPKFVDLSKGKPANNDLKADAEMRTYTSRIAVWRDLHEMEKELSAMEADLFFGDKDMEELSVQKMAEENGTSWEDIIHRERKK</sequence>
<accession>A0ABQ1X766</accession>
<name>A0ABQ1X766_9BACT</name>
<protein>
    <recommendedName>
        <fullName evidence="3">Bro-N domain-containing protein</fullName>
    </recommendedName>
</protein>
<proteinExistence type="predicted"/>
<dbReference type="EMBL" id="BMGS01000016">
    <property type="protein sequence ID" value="GGG61160.1"/>
    <property type="molecule type" value="Genomic_DNA"/>
</dbReference>
<evidence type="ECO:0008006" key="3">
    <source>
        <dbReference type="Google" id="ProtNLM"/>
    </source>
</evidence>